<name>A0A1J9Q321_9EURO</name>
<accession>A0A1J9Q321</accession>
<dbReference type="Proteomes" id="UP000182235">
    <property type="component" value="Unassembled WGS sequence"/>
</dbReference>
<dbReference type="OrthoDB" id="10353292at2759"/>
<keyword evidence="2" id="KW-1185">Reference proteome</keyword>
<evidence type="ECO:0000313" key="1">
    <source>
        <dbReference type="EMBL" id="OJD10324.1"/>
    </source>
</evidence>
<dbReference type="AlphaFoldDB" id="A0A1J9Q321"/>
<dbReference type="EMBL" id="LGRN01000848">
    <property type="protein sequence ID" value="OJD10324.1"/>
    <property type="molecule type" value="Genomic_DNA"/>
</dbReference>
<gene>
    <name evidence="1" type="ORF">AJ78_08624</name>
</gene>
<comment type="caution">
    <text evidence="1">The sequence shown here is derived from an EMBL/GenBank/DDBJ whole genome shotgun (WGS) entry which is preliminary data.</text>
</comment>
<sequence>MQTYESLYISISDANGTLHISTPDLNYFSNDHVMQTYESLYILTLNANGAPQASTADQTLSCSQQTLHYTIQTYRMQHNTTSNLIALDQNEAQQSWHLSTQTPSTFSEDQASQGPCFLPEIGIDGTFTTPTRAQRMDPSEY</sequence>
<organism evidence="1 2">
    <name type="scientific">Emergomyces pasteurianus Ep9510</name>
    <dbReference type="NCBI Taxonomy" id="1447872"/>
    <lineage>
        <taxon>Eukaryota</taxon>
        <taxon>Fungi</taxon>
        <taxon>Dikarya</taxon>
        <taxon>Ascomycota</taxon>
        <taxon>Pezizomycotina</taxon>
        <taxon>Eurotiomycetes</taxon>
        <taxon>Eurotiomycetidae</taxon>
        <taxon>Onygenales</taxon>
        <taxon>Ajellomycetaceae</taxon>
        <taxon>Emergomyces</taxon>
    </lineage>
</organism>
<reference evidence="1 2" key="1">
    <citation type="submission" date="2015-07" db="EMBL/GenBank/DDBJ databases">
        <title>Emmonsia species relationships and genome sequence.</title>
        <authorList>
            <consortium name="The Broad Institute Genomics Platform"/>
            <person name="Cuomo C.A."/>
            <person name="Munoz J.F."/>
            <person name="Imamovic A."/>
            <person name="Priest M.E."/>
            <person name="Young S."/>
            <person name="Clay O.K."/>
            <person name="McEwen J.G."/>
        </authorList>
    </citation>
    <scope>NUCLEOTIDE SEQUENCE [LARGE SCALE GENOMIC DNA]</scope>
    <source>
        <strain evidence="1 2">UAMH 9510</strain>
    </source>
</reference>
<evidence type="ECO:0000313" key="2">
    <source>
        <dbReference type="Proteomes" id="UP000182235"/>
    </source>
</evidence>
<proteinExistence type="predicted"/>
<dbReference type="VEuPathDB" id="FungiDB:AJ78_08624"/>
<protein>
    <submittedName>
        <fullName evidence="1">Uncharacterized protein</fullName>
    </submittedName>
</protein>